<organism evidence="2 3">
    <name type="scientific">Trichoderma harzianum</name>
    <name type="common">Hypocrea lixii</name>
    <dbReference type="NCBI Taxonomy" id="5544"/>
    <lineage>
        <taxon>Eukaryota</taxon>
        <taxon>Fungi</taxon>
        <taxon>Dikarya</taxon>
        <taxon>Ascomycota</taxon>
        <taxon>Pezizomycotina</taxon>
        <taxon>Sordariomycetes</taxon>
        <taxon>Hypocreomycetidae</taxon>
        <taxon>Hypocreales</taxon>
        <taxon>Hypocreaceae</taxon>
        <taxon>Trichoderma</taxon>
    </lineage>
</organism>
<name>A0A2K0U533_TRIHA</name>
<dbReference type="OrthoDB" id="276276at2759"/>
<feature type="domain" description="Nudix hydrolase" evidence="1">
    <location>
        <begin position="42"/>
        <end position="194"/>
    </location>
</feature>
<dbReference type="EMBL" id="MTYI01000090">
    <property type="protein sequence ID" value="PNP52886.1"/>
    <property type="molecule type" value="Genomic_DNA"/>
</dbReference>
<evidence type="ECO:0000313" key="2">
    <source>
        <dbReference type="EMBL" id="PNP52886.1"/>
    </source>
</evidence>
<proteinExistence type="predicted"/>
<dbReference type="SUPFAM" id="SSF55811">
    <property type="entry name" value="Nudix"/>
    <property type="match status" value="1"/>
</dbReference>
<dbReference type="AlphaFoldDB" id="A0A2K0U533"/>
<reference evidence="2 3" key="1">
    <citation type="submission" date="2017-02" db="EMBL/GenBank/DDBJ databases">
        <title>Genomes of Trichoderma spp. with biocontrol activity.</title>
        <authorList>
            <person name="Gardiner D."/>
            <person name="Kazan K."/>
            <person name="Vos C."/>
            <person name="Harvey P."/>
        </authorList>
    </citation>
    <scope>NUCLEOTIDE SEQUENCE [LARGE SCALE GENOMIC DNA]</scope>
    <source>
        <strain evidence="2 3">Tr1</strain>
    </source>
</reference>
<dbReference type="Proteomes" id="UP000236290">
    <property type="component" value="Unassembled WGS sequence"/>
</dbReference>
<dbReference type="InterPro" id="IPR015797">
    <property type="entry name" value="NUDIX_hydrolase-like_dom_sf"/>
</dbReference>
<gene>
    <name evidence="2" type="ORF">THARTR1_06727</name>
</gene>
<evidence type="ECO:0000259" key="1">
    <source>
        <dbReference type="PROSITE" id="PS51462"/>
    </source>
</evidence>
<dbReference type="PANTHER" id="PTHR43736">
    <property type="entry name" value="ADP-RIBOSE PYROPHOSPHATASE"/>
    <property type="match status" value="1"/>
</dbReference>
<dbReference type="Gene3D" id="3.90.79.10">
    <property type="entry name" value="Nucleoside Triphosphate Pyrophosphohydrolase"/>
    <property type="match status" value="1"/>
</dbReference>
<dbReference type="Pfam" id="PF00293">
    <property type="entry name" value="NUDIX"/>
    <property type="match status" value="1"/>
</dbReference>
<protein>
    <recommendedName>
        <fullName evidence="1">Nudix hydrolase domain-containing protein</fullName>
    </recommendedName>
</protein>
<dbReference type="PROSITE" id="PS51462">
    <property type="entry name" value="NUDIX"/>
    <property type="match status" value="1"/>
</dbReference>
<sequence length="199" mass="22260">MALETQTHVESLPIDKSVNLQILNYSAKEFRECQLSASGRQYDKLVVGAAILRHIPNLTSSKTPKILLLKRAPHEPYFPNIFELPSGKVDLNDPTLKHALVREVKEETGLDITKILTQLGPMKYQTEKTVKSDAGVEASVVKSAIQLNYVVSVSDGMVKLSINEHSESRWASEEELNELDITDETKAIIREAFQWSASQ</sequence>
<comment type="caution">
    <text evidence="2">The sequence shown here is derived from an EMBL/GenBank/DDBJ whole genome shotgun (WGS) entry which is preliminary data.</text>
</comment>
<dbReference type="PANTHER" id="PTHR43736:SF1">
    <property type="entry name" value="DIHYDRONEOPTERIN TRIPHOSPHATE DIPHOSPHATASE"/>
    <property type="match status" value="1"/>
</dbReference>
<accession>A0A2K0U533</accession>
<dbReference type="InterPro" id="IPR000086">
    <property type="entry name" value="NUDIX_hydrolase_dom"/>
</dbReference>
<evidence type="ECO:0000313" key="3">
    <source>
        <dbReference type="Proteomes" id="UP000236290"/>
    </source>
</evidence>